<gene>
    <name evidence="4" type="ORF">SAMN05878282_101468</name>
</gene>
<dbReference type="AlphaFoldDB" id="A0A1N6NQI3"/>
<sequence>MSSQNRISVSWVEVEDYRYAVAYDSVTKMVDYNLLDYSIHLAKKLALSSLTVRNMVYHVTPFLAWISENNILISHIGNHSITKFRDDEQKRLVKRFGDSVKAHKRTVNSRLVCVYQYLVWLQWKRPDYIKLIGPDGQVTSNLVIDSAGKLIKSKRRAKGCYPLLFSDSGSSSRHRSAYEATEQDCDDIKTHFLGGRSSYIAARNILMMDIMSQVSLRRGSVNSLRVSQFMVADDYFEKRDFLTVVPDSQKFGYKKSYKFPPMLTYKIQDFIETHRATLIGQKNVSGRDTQDRIFLSHTTGLPLSNSSVTGIFSSAFESIGVTERASAHAFRHKYANDRIHDEILERKEAGLDTSDSSIAYSVAPSMGQSNPESLLPYVSRAQIKLSSTLRKENLELKELREDNARLRKLLKELQEE</sequence>
<reference evidence="4 5" key="1">
    <citation type="submission" date="2017-01" db="EMBL/GenBank/DDBJ databases">
        <authorList>
            <person name="Mah S.A."/>
            <person name="Swanson W.J."/>
            <person name="Moy G.W."/>
            <person name="Vacquier V.D."/>
        </authorList>
    </citation>
    <scope>NUCLEOTIDE SEQUENCE [LARGE SCALE GENOMIC DNA]</scope>
    <source>
        <strain evidence="4 5">RU36E</strain>
    </source>
</reference>
<evidence type="ECO:0000256" key="2">
    <source>
        <dbReference type="ARBA" id="ARBA00023172"/>
    </source>
</evidence>
<name>A0A1N6NQI3_AQUAC</name>
<evidence type="ECO:0000313" key="5">
    <source>
        <dbReference type="Proteomes" id="UP000185841"/>
    </source>
</evidence>
<keyword evidence="3" id="KW-0175">Coiled coil</keyword>
<organism evidence="4 5">
    <name type="scientific">Aquipseudomonas alcaligenes</name>
    <name type="common">Pseudomonas alcaligenes</name>
    <dbReference type="NCBI Taxonomy" id="43263"/>
    <lineage>
        <taxon>Bacteria</taxon>
        <taxon>Pseudomonadati</taxon>
        <taxon>Pseudomonadota</taxon>
        <taxon>Gammaproteobacteria</taxon>
        <taxon>Pseudomonadales</taxon>
        <taxon>Pseudomonadaceae</taxon>
        <taxon>Aquipseudomonas</taxon>
    </lineage>
</organism>
<evidence type="ECO:0000256" key="1">
    <source>
        <dbReference type="ARBA" id="ARBA00023125"/>
    </source>
</evidence>
<dbReference type="InterPro" id="IPR013762">
    <property type="entry name" value="Integrase-like_cat_sf"/>
</dbReference>
<proteinExistence type="predicted"/>
<keyword evidence="2" id="KW-0233">DNA recombination</keyword>
<dbReference type="Proteomes" id="UP000185841">
    <property type="component" value="Unassembled WGS sequence"/>
</dbReference>
<dbReference type="GO" id="GO:0006310">
    <property type="term" value="P:DNA recombination"/>
    <property type="evidence" value="ECO:0007669"/>
    <property type="project" value="UniProtKB-KW"/>
</dbReference>
<evidence type="ECO:0000313" key="4">
    <source>
        <dbReference type="EMBL" id="SIP94267.1"/>
    </source>
</evidence>
<dbReference type="InterPro" id="IPR011010">
    <property type="entry name" value="DNA_brk_join_enz"/>
</dbReference>
<protein>
    <submittedName>
        <fullName evidence="4">Phage integrase family protein</fullName>
    </submittedName>
</protein>
<dbReference type="Gene3D" id="1.10.443.10">
    <property type="entry name" value="Intergrase catalytic core"/>
    <property type="match status" value="1"/>
</dbReference>
<dbReference type="RefSeq" id="WP_021702966.1">
    <property type="nucleotide sequence ID" value="NZ_FTMP01000001.1"/>
</dbReference>
<dbReference type="SUPFAM" id="SSF56349">
    <property type="entry name" value="DNA breaking-rejoining enzymes"/>
    <property type="match status" value="1"/>
</dbReference>
<dbReference type="InterPro" id="IPR010998">
    <property type="entry name" value="Integrase_recombinase_N"/>
</dbReference>
<feature type="coiled-coil region" evidence="3">
    <location>
        <begin position="389"/>
        <end position="416"/>
    </location>
</feature>
<dbReference type="GO" id="GO:0015074">
    <property type="term" value="P:DNA integration"/>
    <property type="evidence" value="ECO:0007669"/>
    <property type="project" value="InterPro"/>
</dbReference>
<dbReference type="GO" id="GO:0003677">
    <property type="term" value="F:DNA binding"/>
    <property type="evidence" value="ECO:0007669"/>
    <property type="project" value="UniProtKB-KW"/>
</dbReference>
<accession>A0A1N6NQI3</accession>
<evidence type="ECO:0000256" key="3">
    <source>
        <dbReference type="SAM" id="Coils"/>
    </source>
</evidence>
<keyword evidence="1" id="KW-0238">DNA-binding</keyword>
<dbReference type="EMBL" id="FTMP01000001">
    <property type="protein sequence ID" value="SIP94267.1"/>
    <property type="molecule type" value="Genomic_DNA"/>
</dbReference>
<dbReference type="Gene3D" id="1.10.150.130">
    <property type="match status" value="1"/>
</dbReference>